<accession>A0AA37BRY2</accession>
<dbReference type="AlphaFoldDB" id="A0AA37BRY2"/>
<evidence type="ECO:0000313" key="2">
    <source>
        <dbReference type="Proteomes" id="UP000632195"/>
    </source>
</evidence>
<name>A0AA37BRY2_9ARCH</name>
<dbReference type="RefSeq" id="WP_162509198.1">
    <property type="nucleotide sequence ID" value="NZ_BMNY01000001.1"/>
</dbReference>
<dbReference type="EMBL" id="BMNY01000001">
    <property type="protein sequence ID" value="GGM74116.1"/>
    <property type="molecule type" value="Genomic_DNA"/>
</dbReference>
<dbReference type="Proteomes" id="UP000632195">
    <property type="component" value="Unassembled WGS sequence"/>
</dbReference>
<protein>
    <submittedName>
        <fullName evidence="1">Uncharacterized protein</fullName>
    </submittedName>
</protein>
<evidence type="ECO:0000313" key="1">
    <source>
        <dbReference type="EMBL" id="GGM74116.1"/>
    </source>
</evidence>
<sequence>MQIEGDYEEILSYYANLFSIKKQREIQVDEYTFNYLGCRILDTDGKEVEMLFPPRELSDRVIEIRFSVRSLGGVEPLVSVTWDRIRVEPEPDQRELRRFLDRLDTSTFRFF</sequence>
<reference evidence="1" key="1">
    <citation type="journal article" date="2014" name="Int. J. Syst. Evol. Microbiol.">
        <title>Complete genome sequence of Corynebacterium casei LMG S-19264T (=DSM 44701T), isolated from a smear-ripened cheese.</title>
        <authorList>
            <consortium name="US DOE Joint Genome Institute (JGI-PGF)"/>
            <person name="Walter F."/>
            <person name="Albersmeier A."/>
            <person name="Kalinowski J."/>
            <person name="Ruckert C."/>
        </authorList>
    </citation>
    <scope>NUCLEOTIDE SEQUENCE</scope>
    <source>
        <strain evidence="1">JCM 13583</strain>
    </source>
</reference>
<gene>
    <name evidence="1" type="ORF">GCM10007108_10120</name>
</gene>
<organism evidence="1 2">
    <name type="scientific">Thermogymnomonas acidicola</name>
    <dbReference type="NCBI Taxonomy" id="399579"/>
    <lineage>
        <taxon>Archaea</taxon>
        <taxon>Methanobacteriati</taxon>
        <taxon>Thermoplasmatota</taxon>
        <taxon>Thermoplasmata</taxon>
        <taxon>Thermoplasmatales</taxon>
        <taxon>Thermogymnomonas</taxon>
    </lineage>
</organism>
<reference evidence="1" key="2">
    <citation type="submission" date="2022-09" db="EMBL/GenBank/DDBJ databases">
        <authorList>
            <person name="Sun Q."/>
            <person name="Ohkuma M."/>
        </authorList>
    </citation>
    <scope>NUCLEOTIDE SEQUENCE</scope>
    <source>
        <strain evidence="1">JCM 13583</strain>
    </source>
</reference>
<proteinExistence type="predicted"/>
<keyword evidence="2" id="KW-1185">Reference proteome</keyword>
<comment type="caution">
    <text evidence="1">The sequence shown here is derived from an EMBL/GenBank/DDBJ whole genome shotgun (WGS) entry which is preliminary data.</text>
</comment>